<evidence type="ECO:0000313" key="2">
    <source>
        <dbReference type="WBParaSite" id="RSKR_0000413700.1"/>
    </source>
</evidence>
<proteinExistence type="predicted"/>
<organism evidence="1 2">
    <name type="scientific">Rhabditophanes sp. KR3021</name>
    <dbReference type="NCBI Taxonomy" id="114890"/>
    <lineage>
        <taxon>Eukaryota</taxon>
        <taxon>Metazoa</taxon>
        <taxon>Ecdysozoa</taxon>
        <taxon>Nematoda</taxon>
        <taxon>Chromadorea</taxon>
        <taxon>Rhabditida</taxon>
        <taxon>Tylenchina</taxon>
        <taxon>Panagrolaimomorpha</taxon>
        <taxon>Strongyloidoidea</taxon>
        <taxon>Alloionematidae</taxon>
        <taxon>Rhabditophanes</taxon>
    </lineage>
</organism>
<protein>
    <submittedName>
        <fullName evidence="2">LAGLIDADG_2 domain-containing protein</fullName>
    </submittedName>
</protein>
<dbReference type="Proteomes" id="UP000095286">
    <property type="component" value="Unplaced"/>
</dbReference>
<dbReference type="WBParaSite" id="RSKR_0000413700.1">
    <property type="protein sequence ID" value="RSKR_0000413700.1"/>
    <property type="gene ID" value="RSKR_0000413700"/>
</dbReference>
<name>A0AC35TTC4_9BILA</name>
<evidence type="ECO:0000313" key="1">
    <source>
        <dbReference type="Proteomes" id="UP000095286"/>
    </source>
</evidence>
<reference evidence="2" key="1">
    <citation type="submission" date="2016-11" db="UniProtKB">
        <authorList>
            <consortium name="WormBaseParasite"/>
        </authorList>
    </citation>
    <scope>IDENTIFICATION</scope>
    <source>
        <strain evidence="2">KR3021</strain>
    </source>
</reference>
<sequence length="177" mass="20070">MDGDEKTGNFALKVDLQGDNSEDIPQKMLSRRTTKYESIKLNKLTEIGDILAYFGEKQLRIKTKVLFPTKEIYRLVCATAQCDIKVLMKRINSVWTVRGSAQIENHYHGERKTQQGVKIKMSDSELELALKLKAAGITTKDCFSDMKKNGFLKDVTRGQFTNKLKKNKPPVVPLSSD</sequence>
<accession>A0AC35TTC4</accession>